<evidence type="ECO:0000256" key="1">
    <source>
        <dbReference type="SAM" id="MobiDB-lite"/>
    </source>
</evidence>
<accession>A0A397SBG2</accession>
<sequence length="211" mass="23888">MAFAEEYMIALENANAGDFDNAVKCVTDNDVQVLGFLKSQLSEQIKVLLVKLARDSKSRSGQVHLVTAHEQSDPIFSDDDTSKPEKNDYSSDSLSAGSDFRKHNMSVYITYKKKVNYTKQRGYSNKFLKSKVSNKTELYKQAKKCELITQNLDDESIDSSMKIDFIQKKELTTSIATIKCKIKHLKILAIVLDLDSEIAIIIEDIILHIEK</sequence>
<dbReference type="Proteomes" id="UP000265703">
    <property type="component" value="Unassembled WGS sequence"/>
</dbReference>
<organism evidence="2 3">
    <name type="scientific">Glomus cerebriforme</name>
    <dbReference type="NCBI Taxonomy" id="658196"/>
    <lineage>
        <taxon>Eukaryota</taxon>
        <taxon>Fungi</taxon>
        <taxon>Fungi incertae sedis</taxon>
        <taxon>Mucoromycota</taxon>
        <taxon>Glomeromycotina</taxon>
        <taxon>Glomeromycetes</taxon>
        <taxon>Glomerales</taxon>
        <taxon>Glomeraceae</taxon>
        <taxon>Glomus</taxon>
    </lineage>
</organism>
<proteinExistence type="predicted"/>
<evidence type="ECO:0000313" key="3">
    <source>
        <dbReference type="Proteomes" id="UP000265703"/>
    </source>
</evidence>
<reference evidence="2 3" key="1">
    <citation type="submission" date="2018-06" db="EMBL/GenBank/DDBJ databases">
        <title>Comparative genomics reveals the genomic features of Rhizophagus irregularis, R. cerebriforme, R. diaphanum and Gigaspora rosea, and their symbiotic lifestyle signature.</title>
        <authorList>
            <person name="Morin E."/>
            <person name="San Clemente H."/>
            <person name="Chen E.C.H."/>
            <person name="De La Providencia I."/>
            <person name="Hainaut M."/>
            <person name="Kuo A."/>
            <person name="Kohler A."/>
            <person name="Murat C."/>
            <person name="Tang N."/>
            <person name="Roy S."/>
            <person name="Loubradou J."/>
            <person name="Henrissat B."/>
            <person name="Grigoriev I.V."/>
            <person name="Corradi N."/>
            <person name="Roux C."/>
            <person name="Martin F.M."/>
        </authorList>
    </citation>
    <scope>NUCLEOTIDE SEQUENCE [LARGE SCALE GENOMIC DNA]</scope>
    <source>
        <strain evidence="2 3">DAOM 227022</strain>
    </source>
</reference>
<evidence type="ECO:0000313" key="2">
    <source>
        <dbReference type="EMBL" id="RIA81625.1"/>
    </source>
</evidence>
<gene>
    <name evidence="2" type="ORF">C1645_836699</name>
</gene>
<comment type="caution">
    <text evidence="2">The sequence shown here is derived from an EMBL/GenBank/DDBJ whole genome shotgun (WGS) entry which is preliminary data.</text>
</comment>
<dbReference type="OrthoDB" id="2435188at2759"/>
<dbReference type="EMBL" id="QKYT01000768">
    <property type="protein sequence ID" value="RIA81625.1"/>
    <property type="molecule type" value="Genomic_DNA"/>
</dbReference>
<feature type="compositionally biased region" description="Basic and acidic residues" evidence="1">
    <location>
        <begin position="80"/>
        <end position="89"/>
    </location>
</feature>
<protein>
    <submittedName>
        <fullName evidence="2">Uncharacterized protein</fullName>
    </submittedName>
</protein>
<name>A0A397SBG2_9GLOM</name>
<feature type="region of interest" description="Disordered" evidence="1">
    <location>
        <begin position="73"/>
        <end position="95"/>
    </location>
</feature>
<keyword evidence="3" id="KW-1185">Reference proteome</keyword>
<dbReference type="AlphaFoldDB" id="A0A397SBG2"/>